<dbReference type="Proteomes" id="UP001596226">
    <property type="component" value="Unassembled WGS sequence"/>
</dbReference>
<evidence type="ECO:0000256" key="1">
    <source>
        <dbReference type="SAM" id="MobiDB-lite"/>
    </source>
</evidence>
<accession>A0ABW1H1B9</accession>
<dbReference type="EMBL" id="JBHSQS010000003">
    <property type="protein sequence ID" value="MFC5922723.1"/>
    <property type="molecule type" value="Genomic_DNA"/>
</dbReference>
<feature type="compositionally biased region" description="Low complexity" evidence="1">
    <location>
        <begin position="238"/>
        <end position="272"/>
    </location>
</feature>
<feature type="region of interest" description="Disordered" evidence="1">
    <location>
        <begin position="336"/>
        <end position="355"/>
    </location>
</feature>
<sequence>MALHRPSLLMGAGSAVVAVVVVLLLATPGLAVSWPWSAPSNKDPQTVKVRGSVSCSSVTSLADGYGGSPASLKLTEGNVSKILTYPFKLRHSRFGSIYRPPYFTGYEFEVTIPARSDKTTIKWHLECRDQNGKAGSKSDGAFSVGRKDLSRTICSYGGLTNPCSGAEIRDKAASCAFSILTAGLSNDILSLAVVIDDAQDGWSLQDYLNTAGLTDPLIGLVVGCTPLILPNADPAPTAKPTTIAPLPTLTAPQRKPLPTTQTPNRPTPTRAALPPPPPTPAQVVLTVQNLATRGASAMGEDPVAAYLTTYPEKSCSKKGCTIVGTDRRTGGTYKPAVCQTQGPRTTNGNDSDPADDANAQLYSSTRYYGVQLDGRVGYISEVWIQPSQRGGLGLPQC</sequence>
<protein>
    <submittedName>
        <fullName evidence="2">Uncharacterized protein</fullName>
    </submittedName>
</protein>
<name>A0ABW1H1B9_9ACTN</name>
<dbReference type="RefSeq" id="WP_377506129.1">
    <property type="nucleotide sequence ID" value="NZ_JBHSQS010000003.1"/>
</dbReference>
<comment type="caution">
    <text evidence="2">The sequence shown here is derived from an EMBL/GenBank/DDBJ whole genome shotgun (WGS) entry which is preliminary data.</text>
</comment>
<evidence type="ECO:0000313" key="2">
    <source>
        <dbReference type="EMBL" id="MFC5922723.1"/>
    </source>
</evidence>
<organism evidence="2 3">
    <name type="scientific">Micromonospora vulcania</name>
    <dbReference type="NCBI Taxonomy" id="1441873"/>
    <lineage>
        <taxon>Bacteria</taxon>
        <taxon>Bacillati</taxon>
        <taxon>Actinomycetota</taxon>
        <taxon>Actinomycetes</taxon>
        <taxon>Micromonosporales</taxon>
        <taxon>Micromonosporaceae</taxon>
        <taxon>Micromonospora</taxon>
    </lineage>
</organism>
<feature type="compositionally biased region" description="Polar residues" evidence="1">
    <location>
        <begin position="338"/>
        <end position="350"/>
    </location>
</feature>
<feature type="region of interest" description="Disordered" evidence="1">
    <location>
        <begin position="238"/>
        <end position="277"/>
    </location>
</feature>
<reference evidence="3" key="1">
    <citation type="journal article" date="2019" name="Int. J. Syst. Evol. Microbiol.">
        <title>The Global Catalogue of Microorganisms (GCM) 10K type strain sequencing project: providing services to taxonomists for standard genome sequencing and annotation.</title>
        <authorList>
            <consortium name="The Broad Institute Genomics Platform"/>
            <consortium name="The Broad Institute Genome Sequencing Center for Infectious Disease"/>
            <person name="Wu L."/>
            <person name="Ma J."/>
        </authorList>
    </citation>
    <scope>NUCLEOTIDE SEQUENCE [LARGE SCALE GENOMIC DNA]</scope>
    <source>
        <strain evidence="3">CGMCC 4.7144</strain>
    </source>
</reference>
<proteinExistence type="predicted"/>
<gene>
    <name evidence="2" type="ORF">ACFQGL_05125</name>
</gene>
<evidence type="ECO:0000313" key="3">
    <source>
        <dbReference type="Proteomes" id="UP001596226"/>
    </source>
</evidence>
<keyword evidence="3" id="KW-1185">Reference proteome</keyword>